<reference evidence="1 2" key="1">
    <citation type="submission" date="2019-08" db="EMBL/GenBank/DDBJ databases">
        <title>Whole genome of Aphis craccivora.</title>
        <authorList>
            <person name="Voronova N.V."/>
            <person name="Shulinski R.S."/>
            <person name="Bandarenka Y.V."/>
            <person name="Zhorov D.G."/>
            <person name="Warner D."/>
        </authorList>
    </citation>
    <scope>NUCLEOTIDE SEQUENCE [LARGE SCALE GENOMIC DNA]</scope>
    <source>
        <strain evidence="1">180601</strain>
        <tissue evidence="1">Whole Body</tissue>
    </source>
</reference>
<evidence type="ECO:0000313" key="1">
    <source>
        <dbReference type="EMBL" id="KAF0716987.1"/>
    </source>
</evidence>
<proteinExistence type="predicted"/>
<evidence type="ECO:0000313" key="2">
    <source>
        <dbReference type="Proteomes" id="UP000478052"/>
    </source>
</evidence>
<sequence length="71" mass="7875">MDVTVTETFKPIIEPLNETQNSTSDKNIQTNVTYNPKLQPNKIVRLGKIEIKLVGNTLIVDDTIATCSDSL</sequence>
<keyword evidence="2" id="KW-1185">Reference proteome</keyword>
<accession>A0A6G0W1W8</accession>
<comment type="caution">
    <text evidence="1">The sequence shown here is derived from an EMBL/GenBank/DDBJ whole genome shotgun (WGS) entry which is preliminary data.</text>
</comment>
<dbReference type="AlphaFoldDB" id="A0A6G0W1W8"/>
<dbReference type="Proteomes" id="UP000478052">
    <property type="component" value="Unassembled WGS sequence"/>
</dbReference>
<gene>
    <name evidence="1" type="ORF">FWK35_00024341</name>
</gene>
<protein>
    <submittedName>
        <fullName evidence="1">Uncharacterized protein</fullName>
    </submittedName>
</protein>
<organism evidence="1 2">
    <name type="scientific">Aphis craccivora</name>
    <name type="common">Cowpea aphid</name>
    <dbReference type="NCBI Taxonomy" id="307492"/>
    <lineage>
        <taxon>Eukaryota</taxon>
        <taxon>Metazoa</taxon>
        <taxon>Ecdysozoa</taxon>
        <taxon>Arthropoda</taxon>
        <taxon>Hexapoda</taxon>
        <taxon>Insecta</taxon>
        <taxon>Pterygota</taxon>
        <taxon>Neoptera</taxon>
        <taxon>Paraneoptera</taxon>
        <taxon>Hemiptera</taxon>
        <taxon>Sternorrhyncha</taxon>
        <taxon>Aphidomorpha</taxon>
        <taxon>Aphidoidea</taxon>
        <taxon>Aphididae</taxon>
        <taxon>Aphidini</taxon>
        <taxon>Aphis</taxon>
        <taxon>Aphis</taxon>
    </lineage>
</organism>
<name>A0A6G0W1W8_APHCR</name>
<dbReference type="EMBL" id="VUJU01009898">
    <property type="protein sequence ID" value="KAF0716987.1"/>
    <property type="molecule type" value="Genomic_DNA"/>
</dbReference>